<dbReference type="SUPFAM" id="SSF52540">
    <property type="entry name" value="P-loop containing nucleoside triphosphate hydrolases"/>
    <property type="match status" value="1"/>
</dbReference>
<dbReference type="InterPro" id="IPR027417">
    <property type="entry name" value="P-loop_NTPase"/>
</dbReference>
<dbReference type="Pfam" id="PF00265">
    <property type="entry name" value="TK"/>
    <property type="match status" value="1"/>
</dbReference>
<evidence type="ECO:0000256" key="1">
    <source>
        <dbReference type="ARBA" id="ARBA00007587"/>
    </source>
</evidence>
<dbReference type="PANTHER" id="PTHR11441">
    <property type="entry name" value="THYMIDINE KINASE"/>
    <property type="match status" value="1"/>
</dbReference>
<accession>A0A6C0K403</accession>
<evidence type="ECO:0000313" key="8">
    <source>
        <dbReference type="EMBL" id="QHU12795.1"/>
    </source>
</evidence>
<dbReference type="GO" id="GO:0004797">
    <property type="term" value="F:thymidine kinase activity"/>
    <property type="evidence" value="ECO:0007669"/>
    <property type="project" value="UniProtKB-EC"/>
</dbReference>
<reference evidence="8" key="1">
    <citation type="journal article" date="2020" name="Nature">
        <title>Giant virus diversity and host interactions through global metagenomics.</title>
        <authorList>
            <person name="Schulz F."/>
            <person name="Roux S."/>
            <person name="Paez-Espino D."/>
            <person name="Jungbluth S."/>
            <person name="Walsh D.A."/>
            <person name="Denef V.J."/>
            <person name="McMahon K.D."/>
            <person name="Konstantinidis K.T."/>
            <person name="Eloe-Fadrosh E.A."/>
            <person name="Kyrpides N.C."/>
            <person name="Woyke T."/>
        </authorList>
    </citation>
    <scope>NUCLEOTIDE SEQUENCE</scope>
    <source>
        <strain evidence="8">GVMAG-S-1101172-89</strain>
    </source>
</reference>
<dbReference type="PROSITE" id="PS00603">
    <property type="entry name" value="TK_CELLULAR_TYPE"/>
    <property type="match status" value="1"/>
</dbReference>
<keyword evidence="6" id="KW-0418">Kinase</keyword>
<evidence type="ECO:0000256" key="5">
    <source>
        <dbReference type="ARBA" id="ARBA00022741"/>
    </source>
</evidence>
<comment type="similarity">
    <text evidence="1">Belongs to the thymidine kinase family.</text>
</comment>
<name>A0A6C0K403_9ZZZZ</name>
<evidence type="ECO:0000256" key="3">
    <source>
        <dbReference type="ARBA" id="ARBA00022634"/>
    </source>
</evidence>
<dbReference type="PANTHER" id="PTHR11441:SF0">
    <property type="entry name" value="THYMIDINE KINASE, CYTOSOLIC"/>
    <property type="match status" value="1"/>
</dbReference>
<keyword evidence="3" id="KW-0237">DNA synthesis</keyword>
<dbReference type="PIRSF" id="PIRSF035805">
    <property type="entry name" value="TK_cell"/>
    <property type="match status" value="1"/>
</dbReference>
<dbReference type="GO" id="GO:0005524">
    <property type="term" value="F:ATP binding"/>
    <property type="evidence" value="ECO:0007669"/>
    <property type="project" value="UniProtKB-KW"/>
</dbReference>
<dbReference type="EMBL" id="MN740809">
    <property type="protein sequence ID" value="QHU12795.1"/>
    <property type="molecule type" value="Genomic_DNA"/>
</dbReference>
<keyword evidence="4" id="KW-0808">Transferase</keyword>
<dbReference type="AlphaFoldDB" id="A0A6C0K403"/>
<dbReference type="Gene3D" id="3.30.60.20">
    <property type="match status" value="1"/>
</dbReference>
<evidence type="ECO:0000256" key="7">
    <source>
        <dbReference type="ARBA" id="ARBA00022840"/>
    </source>
</evidence>
<proteinExistence type="inferred from homology"/>
<sequence>MSLDLYIGPMFAGKSSAVLGILRRHSFIGIKTLCITSSLDTRYADNSIVTHAGERYPARATETLMPLLKTPEFLEATHLIIEEAQFFRDLKQFVLCAVNIMKKHAICVGLDGDSVAEPFGQLLELVPHSNHIHKFRALCCQCKNGTEAIYTCRKLDAPEQTEQICVGGADQYEALCRTHYLDSTILRLRAEPAQMHKYLEGRSI</sequence>
<dbReference type="GO" id="GO:0071897">
    <property type="term" value="P:DNA biosynthetic process"/>
    <property type="evidence" value="ECO:0007669"/>
    <property type="project" value="UniProtKB-KW"/>
</dbReference>
<dbReference type="GO" id="GO:0046104">
    <property type="term" value="P:thymidine metabolic process"/>
    <property type="evidence" value="ECO:0007669"/>
    <property type="project" value="TreeGrafter"/>
</dbReference>
<dbReference type="InterPro" id="IPR001267">
    <property type="entry name" value="Thymidine_kinase"/>
</dbReference>
<organism evidence="8">
    <name type="scientific">viral metagenome</name>
    <dbReference type="NCBI Taxonomy" id="1070528"/>
    <lineage>
        <taxon>unclassified sequences</taxon>
        <taxon>metagenomes</taxon>
        <taxon>organismal metagenomes</taxon>
    </lineage>
</organism>
<dbReference type="Gene3D" id="3.40.50.300">
    <property type="entry name" value="P-loop containing nucleotide triphosphate hydrolases"/>
    <property type="match status" value="1"/>
</dbReference>
<dbReference type="InterPro" id="IPR020633">
    <property type="entry name" value="Thymidine_kinase_CS"/>
</dbReference>
<keyword evidence="7" id="KW-0067">ATP-binding</keyword>
<evidence type="ECO:0000256" key="2">
    <source>
        <dbReference type="ARBA" id="ARBA00012118"/>
    </source>
</evidence>
<protein>
    <recommendedName>
        <fullName evidence="2">thymidine kinase</fullName>
        <ecNumber evidence="2">2.7.1.21</ecNumber>
    </recommendedName>
</protein>
<evidence type="ECO:0000256" key="6">
    <source>
        <dbReference type="ARBA" id="ARBA00022777"/>
    </source>
</evidence>
<dbReference type="SUPFAM" id="SSF57716">
    <property type="entry name" value="Glucocorticoid receptor-like (DNA-binding domain)"/>
    <property type="match status" value="1"/>
</dbReference>
<keyword evidence="5" id="KW-0547">Nucleotide-binding</keyword>
<dbReference type="EC" id="2.7.1.21" evidence="2"/>
<evidence type="ECO:0000256" key="4">
    <source>
        <dbReference type="ARBA" id="ARBA00022679"/>
    </source>
</evidence>